<gene>
    <name evidence="1" type="ORF">C7S16_6498</name>
</gene>
<evidence type="ECO:0000313" key="2">
    <source>
        <dbReference type="Proteomes" id="UP001272137"/>
    </source>
</evidence>
<dbReference type="Proteomes" id="UP001272137">
    <property type="component" value="Unassembled WGS sequence"/>
</dbReference>
<dbReference type="AlphaFoldDB" id="A0AAW9CX52"/>
<protein>
    <submittedName>
        <fullName evidence="1">Uncharacterized protein</fullName>
    </submittedName>
</protein>
<name>A0AAW9CX52_BURTH</name>
<proteinExistence type="predicted"/>
<evidence type="ECO:0000313" key="1">
    <source>
        <dbReference type="EMBL" id="MDW9252354.1"/>
    </source>
</evidence>
<organism evidence="1 2">
    <name type="scientific">Burkholderia thailandensis</name>
    <dbReference type="NCBI Taxonomy" id="57975"/>
    <lineage>
        <taxon>Bacteria</taxon>
        <taxon>Pseudomonadati</taxon>
        <taxon>Pseudomonadota</taxon>
        <taxon>Betaproteobacteria</taxon>
        <taxon>Burkholderiales</taxon>
        <taxon>Burkholderiaceae</taxon>
        <taxon>Burkholderia</taxon>
        <taxon>pseudomallei group</taxon>
    </lineage>
</organism>
<reference evidence="1" key="1">
    <citation type="submission" date="2018-08" db="EMBL/GenBank/DDBJ databases">
        <title>Identification of Burkholderia cepacia strains that express a Burkholderia pseudomallei-like capsular polysaccharide.</title>
        <authorList>
            <person name="Burtnick M.N."/>
            <person name="Vongsouvath M."/>
            <person name="Newton P."/>
            <person name="Wuthiekanun V."/>
            <person name="Limmathurotsakul D."/>
            <person name="Brett P.J."/>
            <person name="Chantratita N."/>
            <person name="Dance D.A."/>
        </authorList>
    </citation>
    <scope>NUCLEOTIDE SEQUENCE</scope>
    <source>
        <strain evidence="1">SBXCC001</strain>
    </source>
</reference>
<comment type="caution">
    <text evidence="1">The sequence shown here is derived from an EMBL/GenBank/DDBJ whole genome shotgun (WGS) entry which is preliminary data.</text>
</comment>
<accession>A0AAW9CX52</accession>
<dbReference type="EMBL" id="QXCT01000001">
    <property type="protein sequence ID" value="MDW9252354.1"/>
    <property type="molecule type" value="Genomic_DNA"/>
</dbReference>
<sequence length="38" mass="3944">MSGTAARRASRLNARAAGFGPCIAVHSARAFHSMERAG</sequence>